<dbReference type="EMBL" id="AUWU02000004">
    <property type="protein sequence ID" value="KAH0574150.1"/>
    <property type="molecule type" value="Genomic_DNA"/>
</dbReference>
<evidence type="ECO:0000313" key="3">
    <source>
        <dbReference type="EMBL" id="KAH0574157.1"/>
    </source>
</evidence>
<dbReference type="KEGG" id="ssao:94298119"/>
<evidence type="ECO:0000256" key="1">
    <source>
        <dbReference type="SAM" id="MobiDB-lite"/>
    </source>
</evidence>
<proteinExistence type="predicted"/>
<gene>
    <name evidence="2" type="ORF">SS50377_24096</name>
    <name evidence="3" type="ORF">SS50377_24104</name>
</gene>
<protein>
    <submittedName>
        <fullName evidence="3">Uncharacterized protein</fullName>
    </submittedName>
</protein>
<dbReference type="AlphaFoldDB" id="A0A9P8RYP4"/>
<name>A0A9P8RYP4_9EUKA</name>
<accession>A0A9P8RYP4</accession>
<dbReference type="EMBL" id="AUWU02000004">
    <property type="protein sequence ID" value="KAH0574157.1"/>
    <property type="molecule type" value="Genomic_DNA"/>
</dbReference>
<dbReference type="Proteomes" id="UP000018208">
    <property type="component" value="Unassembled WGS sequence"/>
</dbReference>
<organism evidence="3 4">
    <name type="scientific">Spironucleus salmonicida</name>
    <dbReference type="NCBI Taxonomy" id="348837"/>
    <lineage>
        <taxon>Eukaryota</taxon>
        <taxon>Metamonada</taxon>
        <taxon>Diplomonadida</taxon>
        <taxon>Hexamitidae</taxon>
        <taxon>Hexamitinae</taxon>
        <taxon>Spironucleus</taxon>
    </lineage>
</organism>
<feature type="region of interest" description="Disordered" evidence="1">
    <location>
        <begin position="249"/>
        <end position="273"/>
    </location>
</feature>
<evidence type="ECO:0000313" key="2">
    <source>
        <dbReference type="EMBL" id="KAH0574150.1"/>
    </source>
</evidence>
<evidence type="ECO:0000313" key="4">
    <source>
        <dbReference type="Proteomes" id="UP000018208"/>
    </source>
</evidence>
<keyword evidence="4" id="KW-1185">Reference proteome</keyword>
<dbReference type="RefSeq" id="XP_067764923.1">
    <property type="nucleotide sequence ID" value="XM_067907949.1"/>
</dbReference>
<comment type="caution">
    <text evidence="3">The sequence shown here is derived from an EMBL/GenBank/DDBJ whole genome shotgun (WGS) entry which is preliminary data.</text>
</comment>
<reference evidence="3" key="1">
    <citation type="journal article" date="2014" name="PLoS Genet.">
        <title>The Genome of Spironucleus salmonicida Highlights a Fish Pathogen Adapted to Fluctuating Environments.</title>
        <authorList>
            <person name="Xu F."/>
            <person name="Jerlstrom-Hultqvist J."/>
            <person name="Einarsson E."/>
            <person name="Astvaldsson A."/>
            <person name="Svard S.G."/>
            <person name="Andersson J.O."/>
        </authorList>
    </citation>
    <scope>NUCLEOTIDE SEQUENCE</scope>
    <source>
        <strain evidence="3">ATCC 50377</strain>
    </source>
</reference>
<dbReference type="GeneID" id="94298119"/>
<reference evidence="3" key="2">
    <citation type="submission" date="2020-12" db="EMBL/GenBank/DDBJ databases">
        <title>New Spironucleus salmonicida genome in near-complete chromosomes.</title>
        <authorList>
            <person name="Xu F."/>
            <person name="Kurt Z."/>
            <person name="Jimenez-Gonzalez A."/>
            <person name="Astvaldsson A."/>
            <person name="Andersson J.O."/>
            <person name="Svard S.G."/>
        </authorList>
    </citation>
    <scope>NUCLEOTIDE SEQUENCE</scope>
    <source>
        <strain evidence="3">ATCC 50377</strain>
    </source>
</reference>
<feature type="compositionally biased region" description="Low complexity" evidence="1">
    <location>
        <begin position="253"/>
        <end position="266"/>
    </location>
</feature>
<sequence length="273" mass="30668">MAFVSLLDSSDSEVYIQELSRNVSYLEEQDCIRRMRRLRQLEALLQQVDAELAVYLPRFEEDWETCSIVFNDMVSDAAIQSETERRVRDCEEILAIQQMINVQPASRGKPVAFQLERSVQIPKQKPQSVLFSGFKISLQEVELAHSTAKTQSARRQQQLTDRLYPVHTERTQPAARQVPAPPPVLRPRAPAGILSNPPSPYKDLKAIMDAGPVSPGRHAQTLQDIRVQAHRAGGRRQSVLRYQAQLAQTVGGAAPSHPPAEASPYSKRLEGRK</sequence>